<protein>
    <submittedName>
        <fullName evidence="1">Uncharacterized protein</fullName>
    </submittedName>
</protein>
<reference evidence="1" key="1">
    <citation type="submission" date="2022-03" db="EMBL/GenBank/DDBJ databases">
        <authorList>
            <person name="Alioto T."/>
            <person name="Alioto T."/>
            <person name="Gomez Garrido J."/>
        </authorList>
    </citation>
    <scope>NUCLEOTIDE SEQUENCE</scope>
</reference>
<dbReference type="AlphaFoldDB" id="A0AAD1RES6"/>
<dbReference type="EMBL" id="OW240913">
    <property type="protein sequence ID" value="CAH2251053.1"/>
    <property type="molecule type" value="Genomic_DNA"/>
</dbReference>
<gene>
    <name evidence="1" type="ORF">PECUL_23A045508</name>
</gene>
<sequence length="231" mass="25604">MSSRKPAKKSHKDSPLVADMLTSQRHTAQGAPMYSSPSDMETTCPAITLGIPSEASCILYSLAEVNGILAAEIAHTEAEVKEEVTALEPAPRITDLEIEVEDVSNRSRRNNLLRGLHETVGEADLESLSIVRIRPYYETAERNPTDGTELNYNYTKMSPRLRFFTDGNGNRSLNCYGKKDITVTDDLPLPSSCSETLTPLPDTWEDRHLNHKLINSCLGKSWISGRTQAII</sequence>
<evidence type="ECO:0000313" key="1">
    <source>
        <dbReference type="EMBL" id="CAH2251053.1"/>
    </source>
</evidence>
<name>A0AAD1RES6_PELCU</name>
<organism evidence="1 2">
    <name type="scientific">Pelobates cultripes</name>
    <name type="common">Western spadefoot toad</name>
    <dbReference type="NCBI Taxonomy" id="61616"/>
    <lineage>
        <taxon>Eukaryota</taxon>
        <taxon>Metazoa</taxon>
        <taxon>Chordata</taxon>
        <taxon>Craniata</taxon>
        <taxon>Vertebrata</taxon>
        <taxon>Euteleostomi</taxon>
        <taxon>Amphibia</taxon>
        <taxon>Batrachia</taxon>
        <taxon>Anura</taxon>
        <taxon>Pelobatoidea</taxon>
        <taxon>Pelobatidae</taxon>
        <taxon>Pelobates</taxon>
    </lineage>
</organism>
<accession>A0AAD1RES6</accession>
<proteinExistence type="predicted"/>
<keyword evidence="2" id="KW-1185">Reference proteome</keyword>
<evidence type="ECO:0000313" key="2">
    <source>
        <dbReference type="Proteomes" id="UP001295444"/>
    </source>
</evidence>
<dbReference type="Proteomes" id="UP001295444">
    <property type="component" value="Chromosome 02"/>
</dbReference>